<dbReference type="Gene3D" id="1.25.10.10">
    <property type="entry name" value="Leucine-rich Repeat Variant"/>
    <property type="match status" value="2"/>
</dbReference>
<sequence>MVEQESGSTEHWLGRARQLVPAAVARAKSARSFVSRWSSIASKLERIPPCLSDLSSHPFFAKNALCVEQLQSVSNAVSETIDLADRCSGPSAPPVGKLRMQSDLDAIAAKLDLCIHDCRLLIKTGVLGESNHPPASTTAAPDDSADVVRELLARLQIGHSEAKQRAIDGLLEALRDDEKGVVALLGRSNISALVQLLAAATAPKMREKAASVVCLLAETGNCEGLLISEGVLPPLIRLTESGSLVGREKAVVSLQRLSMSAETARSIAGHGGVRPLIEVCQVGDSISQLAAAGTLKNLSAVAEARQSLVDEGIVRVMINILDSGIVLGLKEYAAECLQNLTSSNESLRRAVVSEGGIRSLLAYLDGPLPQEPAASALRNLVGSVSVDSLVSLGLLPRLVHVLRDGSPGAKQAAASAVCKISSTPETKRLVGESGCLPLLLGLLEAKSGGAREVAAQAVAGLMSCPHNRREVRKDERSVPSLVQLLDPSPQNTAKKYAVCCLASMASSKRCRRMMISYGAIGYLKKLVDMDVPGAKKLLERMERGSLRSLFGKK</sequence>
<feature type="repeat" description="ARM" evidence="1">
    <location>
        <begin position="312"/>
        <end position="356"/>
    </location>
</feature>
<organism evidence="3 4">
    <name type="scientific">Iris pallida</name>
    <name type="common">Sweet iris</name>
    <dbReference type="NCBI Taxonomy" id="29817"/>
    <lineage>
        <taxon>Eukaryota</taxon>
        <taxon>Viridiplantae</taxon>
        <taxon>Streptophyta</taxon>
        <taxon>Embryophyta</taxon>
        <taxon>Tracheophyta</taxon>
        <taxon>Spermatophyta</taxon>
        <taxon>Magnoliopsida</taxon>
        <taxon>Liliopsida</taxon>
        <taxon>Asparagales</taxon>
        <taxon>Iridaceae</taxon>
        <taxon>Iridoideae</taxon>
        <taxon>Irideae</taxon>
        <taxon>Iris</taxon>
    </lineage>
</organism>
<name>A0AAX6F0P5_IRIPA</name>
<accession>A0AAX6F0P5</accession>
<dbReference type="EMBL" id="JANAVB010033011">
    <property type="protein sequence ID" value="KAJ6809741.1"/>
    <property type="molecule type" value="Genomic_DNA"/>
</dbReference>
<dbReference type="PROSITE" id="PS50176">
    <property type="entry name" value="ARM_REPEAT"/>
    <property type="match status" value="1"/>
</dbReference>
<dbReference type="InterPro" id="IPR011989">
    <property type="entry name" value="ARM-like"/>
</dbReference>
<gene>
    <name evidence="3" type="ORF">M6B38_163055</name>
</gene>
<dbReference type="Proteomes" id="UP001140949">
    <property type="component" value="Unassembled WGS sequence"/>
</dbReference>
<proteinExistence type="predicted"/>
<dbReference type="PANTHER" id="PTHR46043">
    <property type="entry name" value="ARM REPEAT SUPERFAMILY PROTEIN"/>
    <property type="match status" value="1"/>
</dbReference>
<feature type="domain" description="DUF7032" evidence="2">
    <location>
        <begin position="15"/>
        <end position="126"/>
    </location>
</feature>
<keyword evidence="4" id="KW-1185">Reference proteome</keyword>
<dbReference type="PANTHER" id="PTHR46043:SF9">
    <property type="entry name" value="ARM REPEAT SUPERFAMILY PROTEIN"/>
    <property type="match status" value="1"/>
</dbReference>
<evidence type="ECO:0000313" key="3">
    <source>
        <dbReference type="EMBL" id="KAJ6809741.1"/>
    </source>
</evidence>
<evidence type="ECO:0000256" key="1">
    <source>
        <dbReference type="PROSITE-ProRule" id="PRU00259"/>
    </source>
</evidence>
<reference evidence="3" key="1">
    <citation type="journal article" date="2023" name="GigaByte">
        <title>Genome assembly of the bearded iris, Iris pallida Lam.</title>
        <authorList>
            <person name="Bruccoleri R.E."/>
            <person name="Oakeley E.J."/>
            <person name="Faust A.M.E."/>
            <person name="Altorfer M."/>
            <person name="Dessus-Babus S."/>
            <person name="Burckhardt D."/>
            <person name="Oertli M."/>
            <person name="Naumann U."/>
            <person name="Petersen F."/>
            <person name="Wong J."/>
        </authorList>
    </citation>
    <scope>NUCLEOTIDE SEQUENCE</scope>
    <source>
        <strain evidence="3">GSM-AAB239-AS_SAM_17_03QT</strain>
    </source>
</reference>
<comment type="caution">
    <text evidence="3">The sequence shown here is derived from an EMBL/GenBank/DDBJ whole genome shotgun (WGS) entry which is preliminary data.</text>
</comment>
<reference evidence="3" key="2">
    <citation type="submission" date="2023-04" db="EMBL/GenBank/DDBJ databases">
        <authorList>
            <person name="Bruccoleri R.E."/>
            <person name="Oakeley E.J."/>
            <person name="Faust A.-M."/>
            <person name="Dessus-Babus S."/>
            <person name="Altorfer M."/>
            <person name="Burckhardt D."/>
            <person name="Oertli M."/>
            <person name="Naumann U."/>
            <person name="Petersen F."/>
            <person name="Wong J."/>
        </authorList>
    </citation>
    <scope>NUCLEOTIDE SEQUENCE</scope>
    <source>
        <strain evidence="3">GSM-AAB239-AS_SAM_17_03QT</strain>
        <tissue evidence="3">Leaf</tissue>
    </source>
</reference>
<dbReference type="InterPro" id="IPR054296">
    <property type="entry name" value="DUF7032"/>
</dbReference>
<dbReference type="SMART" id="SM00185">
    <property type="entry name" value="ARM"/>
    <property type="match status" value="7"/>
</dbReference>
<protein>
    <recommendedName>
        <fullName evidence="2">DUF7032 domain-containing protein</fullName>
    </recommendedName>
</protein>
<dbReference type="SUPFAM" id="SSF48371">
    <property type="entry name" value="ARM repeat"/>
    <property type="match status" value="1"/>
</dbReference>
<dbReference type="AlphaFoldDB" id="A0AAX6F0P5"/>
<evidence type="ECO:0000313" key="4">
    <source>
        <dbReference type="Proteomes" id="UP001140949"/>
    </source>
</evidence>
<evidence type="ECO:0000259" key="2">
    <source>
        <dbReference type="Pfam" id="PF23005"/>
    </source>
</evidence>
<dbReference type="InterPro" id="IPR000225">
    <property type="entry name" value="Armadillo"/>
</dbReference>
<dbReference type="Pfam" id="PF23005">
    <property type="entry name" value="DUF7032"/>
    <property type="match status" value="1"/>
</dbReference>
<dbReference type="InterPro" id="IPR016024">
    <property type="entry name" value="ARM-type_fold"/>
</dbReference>